<dbReference type="SUPFAM" id="SSF53383">
    <property type="entry name" value="PLP-dependent transferases"/>
    <property type="match status" value="1"/>
</dbReference>
<dbReference type="GO" id="GO:0008710">
    <property type="term" value="F:8-amino-7-oxononanoate synthase activity"/>
    <property type="evidence" value="ECO:0007669"/>
    <property type="project" value="UniProtKB-EC"/>
</dbReference>
<organism evidence="5 6">
    <name type="scientific">Aureibacter tunicatorum</name>
    <dbReference type="NCBI Taxonomy" id="866807"/>
    <lineage>
        <taxon>Bacteria</taxon>
        <taxon>Pseudomonadati</taxon>
        <taxon>Bacteroidota</taxon>
        <taxon>Cytophagia</taxon>
        <taxon>Cytophagales</taxon>
        <taxon>Persicobacteraceae</taxon>
        <taxon>Aureibacter</taxon>
    </lineage>
</organism>
<proteinExistence type="predicted"/>
<dbReference type="GO" id="GO:0030170">
    <property type="term" value="F:pyridoxal phosphate binding"/>
    <property type="evidence" value="ECO:0007669"/>
    <property type="project" value="InterPro"/>
</dbReference>
<comment type="caution">
    <text evidence="5">The sequence shown here is derived from an EMBL/GenBank/DDBJ whole genome shotgun (WGS) entry which is preliminary data.</text>
</comment>
<feature type="domain" description="Aminotransferase class I/classII large" evidence="4">
    <location>
        <begin position="32"/>
        <end position="372"/>
    </location>
</feature>
<evidence type="ECO:0000256" key="2">
    <source>
        <dbReference type="ARBA" id="ARBA00022679"/>
    </source>
</evidence>
<dbReference type="PANTHER" id="PTHR13693:SF100">
    <property type="entry name" value="8-AMINO-7-OXONONANOATE SYNTHASE"/>
    <property type="match status" value="1"/>
</dbReference>
<accession>A0AAE3XPD2</accession>
<reference evidence="5" key="1">
    <citation type="submission" date="2023-07" db="EMBL/GenBank/DDBJ databases">
        <title>Genomic Encyclopedia of Type Strains, Phase IV (KMG-IV): sequencing the most valuable type-strain genomes for metagenomic binning, comparative biology and taxonomic classification.</title>
        <authorList>
            <person name="Goeker M."/>
        </authorList>
    </citation>
    <scope>NUCLEOTIDE SEQUENCE</scope>
    <source>
        <strain evidence="5">DSM 26174</strain>
    </source>
</reference>
<protein>
    <submittedName>
        <fullName evidence="5">8-amino-7-oxononanoate synthase</fullName>
        <ecNumber evidence="5">2.3.1.47</ecNumber>
    </submittedName>
</protein>
<dbReference type="AlphaFoldDB" id="A0AAE3XPD2"/>
<evidence type="ECO:0000259" key="4">
    <source>
        <dbReference type="Pfam" id="PF00155"/>
    </source>
</evidence>
<dbReference type="RefSeq" id="WP_309939295.1">
    <property type="nucleotide sequence ID" value="NZ_AP025305.1"/>
</dbReference>
<keyword evidence="6" id="KW-1185">Reference proteome</keyword>
<evidence type="ECO:0000256" key="3">
    <source>
        <dbReference type="ARBA" id="ARBA00022898"/>
    </source>
</evidence>
<dbReference type="InterPro" id="IPR015421">
    <property type="entry name" value="PyrdxlP-dep_Trfase_major"/>
</dbReference>
<dbReference type="GO" id="GO:0009102">
    <property type="term" value="P:biotin biosynthetic process"/>
    <property type="evidence" value="ECO:0007669"/>
    <property type="project" value="TreeGrafter"/>
</dbReference>
<evidence type="ECO:0000256" key="1">
    <source>
        <dbReference type="ARBA" id="ARBA00001933"/>
    </source>
</evidence>
<name>A0AAE3XPD2_9BACT</name>
<sequence length="382" mass="43350">MPHNNIDLYSEQLDFLRNENQYRVLKSSTGYNFINFSSNDYLGISTNKVLLKEFLSKTDLDKTQFGSCASRLMTGNYEEYFQLEELIAKAYNKENVLFFNSGYHANIGILPAISKKGDLIISDKLNHASIIDGLKLSPADFTRYRHNDIEHLKSILEKKAHLYNNIFIVTESIFSMDGDIAPLKELVELKKRFETFLYVDEAHALGTHGKKGLGICEALGIIDDVDFIVGTFGKTMNSIGAYVACSRVFKEYLVNSMRSFIYTTSLPPINIKWNLHVFPYIMQADKEREALFNNIKLLKELMSYSGLSIPSETQILPIIIGDSGKTIQLSDYLFKKGFIIMPVRPPTVPKNSSRLRISMSASHTENEIKSLTSNLLDCDLQQ</sequence>
<evidence type="ECO:0000313" key="6">
    <source>
        <dbReference type="Proteomes" id="UP001185092"/>
    </source>
</evidence>
<gene>
    <name evidence="5" type="ORF">HNQ88_002642</name>
</gene>
<keyword evidence="5" id="KW-0012">Acyltransferase</keyword>
<dbReference type="Gene3D" id="3.40.640.10">
    <property type="entry name" value="Type I PLP-dependent aspartate aminotransferase-like (Major domain)"/>
    <property type="match status" value="1"/>
</dbReference>
<dbReference type="InterPro" id="IPR015424">
    <property type="entry name" value="PyrdxlP-dep_Trfase"/>
</dbReference>
<comment type="cofactor">
    <cofactor evidence="1">
        <name>pyridoxal 5'-phosphate</name>
        <dbReference type="ChEBI" id="CHEBI:597326"/>
    </cofactor>
</comment>
<dbReference type="InterPro" id="IPR015422">
    <property type="entry name" value="PyrdxlP-dep_Trfase_small"/>
</dbReference>
<dbReference type="CDD" id="cd06454">
    <property type="entry name" value="KBL_like"/>
    <property type="match status" value="1"/>
</dbReference>
<keyword evidence="2 5" id="KW-0808">Transferase</keyword>
<dbReference type="InterPro" id="IPR004839">
    <property type="entry name" value="Aminotransferase_I/II_large"/>
</dbReference>
<evidence type="ECO:0000313" key="5">
    <source>
        <dbReference type="EMBL" id="MDR6239594.1"/>
    </source>
</evidence>
<dbReference type="Proteomes" id="UP001185092">
    <property type="component" value="Unassembled WGS sequence"/>
</dbReference>
<dbReference type="Gene3D" id="3.90.1150.10">
    <property type="entry name" value="Aspartate Aminotransferase, domain 1"/>
    <property type="match status" value="1"/>
</dbReference>
<dbReference type="EMBL" id="JAVDQD010000003">
    <property type="protein sequence ID" value="MDR6239594.1"/>
    <property type="molecule type" value="Genomic_DNA"/>
</dbReference>
<keyword evidence="3" id="KW-0663">Pyridoxal phosphate</keyword>
<dbReference type="PANTHER" id="PTHR13693">
    <property type="entry name" value="CLASS II AMINOTRANSFERASE/8-AMINO-7-OXONONANOATE SYNTHASE"/>
    <property type="match status" value="1"/>
</dbReference>
<dbReference type="EC" id="2.3.1.47" evidence="5"/>
<dbReference type="InterPro" id="IPR050087">
    <property type="entry name" value="AON_synthase_class-II"/>
</dbReference>
<dbReference type="Pfam" id="PF00155">
    <property type="entry name" value="Aminotran_1_2"/>
    <property type="match status" value="1"/>
</dbReference>